<keyword evidence="2" id="KW-0472">Membrane</keyword>
<evidence type="ECO:0000256" key="2">
    <source>
        <dbReference type="SAM" id="Phobius"/>
    </source>
</evidence>
<feature type="transmembrane region" description="Helical" evidence="2">
    <location>
        <begin position="31"/>
        <end position="60"/>
    </location>
</feature>
<keyword evidence="2" id="KW-1133">Transmembrane helix</keyword>
<gene>
    <name evidence="3" type="ORF">SAMN05444401_2671</name>
</gene>
<dbReference type="AlphaFoldDB" id="A0A1M6I743"/>
<feature type="region of interest" description="Disordered" evidence="1">
    <location>
        <begin position="1"/>
        <end position="21"/>
    </location>
</feature>
<keyword evidence="4" id="KW-1185">Reference proteome</keyword>
<dbReference type="RefSeq" id="WP_073007460.1">
    <property type="nucleotide sequence ID" value="NZ_FQZO01000004.1"/>
</dbReference>
<evidence type="ECO:0000256" key="1">
    <source>
        <dbReference type="SAM" id="MobiDB-lite"/>
    </source>
</evidence>
<organism evidence="3 4">
    <name type="scientific">Clostridium amylolyticum</name>
    <dbReference type="NCBI Taxonomy" id="1121298"/>
    <lineage>
        <taxon>Bacteria</taxon>
        <taxon>Bacillati</taxon>
        <taxon>Bacillota</taxon>
        <taxon>Clostridia</taxon>
        <taxon>Eubacteriales</taxon>
        <taxon>Clostridiaceae</taxon>
        <taxon>Clostridium</taxon>
    </lineage>
</organism>
<proteinExistence type="predicted"/>
<accession>A0A1M6I743</accession>
<keyword evidence="2" id="KW-0812">Transmembrane</keyword>
<sequence length="66" mass="7742">MFDFRQRPDLQDNKPEIPEDLPKEKLGFKDLLALVIAQYVIILPMTFIAVIIAILVMLFITKVWLR</sequence>
<reference evidence="3 4" key="1">
    <citation type="submission" date="2016-11" db="EMBL/GenBank/DDBJ databases">
        <authorList>
            <person name="Jaros S."/>
            <person name="Januszkiewicz K."/>
            <person name="Wedrychowicz H."/>
        </authorList>
    </citation>
    <scope>NUCLEOTIDE SEQUENCE [LARGE SCALE GENOMIC DNA]</scope>
    <source>
        <strain evidence="3 4">DSM 21864</strain>
    </source>
</reference>
<dbReference type="EMBL" id="FQZO01000004">
    <property type="protein sequence ID" value="SHJ30238.1"/>
    <property type="molecule type" value="Genomic_DNA"/>
</dbReference>
<name>A0A1M6I743_9CLOT</name>
<dbReference type="STRING" id="1121298.SAMN05444401_2671"/>
<dbReference type="OrthoDB" id="9917590at2"/>
<evidence type="ECO:0000313" key="3">
    <source>
        <dbReference type="EMBL" id="SHJ30238.1"/>
    </source>
</evidence>
<dbReference type="Proteomes" id="UP000184080">
    <property type="component" value="Unassembled WGS sequence"/>
</dbReference>
<evidence type="ECO:0000313" key="4">
    <source>
        <dbReference type="Proteomes" id="UP000184080"/>
    </source>
</evidence>
<protein>
    <submittedName>
        <fullName evidence="3">Uncharacterized protein</fullName>
    </submittedName>
</protein>